<feature type="domain" description="Enoyl reductase (ER)" evidence="9">
    <location>
        <begin position="12"/>
        <end position="341"/>
    </location>
</feature>
<keyword evidence="4 8" id="KW-0862">Zinc</keyword>
<dbReference type="Pfam" id="PF00107">
    <property type="entry name" value="ADH_zinc_N"/>
    <property type="match status" value="1"/>
</dbReference>
<dbReference type="Proteomes" id="UP000886381">
    <property type="component" value="Unassembled WGS sequence"/>
</dbReference>
<dbReference type="InterPro" id="IPR011032">
    <property type="entry name" value="GroES-like_sf"/>
</dbReference>
<reference evidence="10" key="1">
    <citation type="journal article" date="2020" name="mSystems">
        <title>Genome- and Community-Level Interaction Insights into Carbon Utilization and Element Cycling Functions of Hydrothermarchaeota in Hydrothermal Sediment.</title>
        <authorList>
            <person name="Zhou Z."/>
            <person name="Liu Y."/>
            <person name="Xu W."/>
            <person name="Pan J."/>
            <person name="Luo Z.H."/>
            <person name="Li M."/>
        </authorList>
    </citation>
    <scope>NUCLEOTIDE SEQUENCE [LARGE SCALE GENOMIC DNA]</scope>
    <source>
        <strain evidence="10">HyVt-28</strain>
    </source>
</reference>
<keyword evidence="5 10" id="KW-0560">Oxidoreductase</keyword>
<comment type="similarity">
    <text evidence="8">Belongs to the zinc-containing alcohol dehydrogenase family.</text>
</comment>
<protein>
    <recommendedName>
        <fullName evidence="7">L-threonine 3-dehydrogenase</fullName>
        <ecNumber evidence="7">1.1.1.103</ecNumber>
    </recommendedName>
</protein>
<dbReference type="GO" id="GO:0008270">
    <property type="term" value="F:zinc ion binding"/>
    <property type="evidence" value="ECO:0007669"/>
    <property type="project" value="InterPro"/>
</dbReference>
<name>A0A7V0LUP5_UNCW3</name>
<dbReference type="SUPFAM" id="SSF50129">
    <property type="entry name" value="GroES-like"/>
    <property type="match status" value="1"/>
</dbReference>
<evidence type="ECO:0000256" key="8">
    <source>
        <dbReference type="RuleBase" id="RU361277"/>
    </source>
</evidence>
<dbReference type="EC" id="1.1.1.103" evidence="7"/>
<dbReference type="NCBIfam" id="NF003808">
    <property type="entry name" value="PRK05396.1"/>
    <property type="match status" value="1"/>
</dbReference>
<dbReference type="SMART" id="SM00829">
    <property type="entry name" value="PKS_ER"/>
    <property type="match status" value="1"/>
</dbReference>
<evidence type="ECO:0000313" key="10">
    <source>
        <dbReference type="EMBL" id="HDL60269.1"/>
    </source>
</evidence>
<dbReference type="InterPro" id="IPR020843">
    <property type="entry name" value="ER"/>
</dbReference>
<evidence type="ECO:0000259" key="9">
    <source>
        <dbReference type="SMART" id="SM00829"/>
    </source>
</evidence>
<dbReference type="SUPFAM" id="SSF51735">
    <property type="entry name" value="NAD(P)-binding Rossmann-fold domains"/>
    <property type="match status" value="1"/>
</dbReference>
<dbReference type="InterPro" id="IPR050129">
    <property type="entry name" value="Zn_alcohol_dh"/>
</dbReference>
<dbReference type="InterPro" id="IPR036291">
    <property type="entry name" value="NAD(P)-bd_dom_sf"/>
</dbReference>
<evidence type="ECO:0000256" key="1">
    <source>
        <dbReference type="ARBA" id="ARBA00001947"/>
    </source>
</evidence>
<comment type="caution">
    <text evidence="10">The sequence shown here is derived from an EMBL/GenBank/DDBJ whole genome shotgun (WGS) entry which is preliminary data.</text>
</comment>
<evidence type="ECO:0000256" key="4">
    <source>
        <dbReference type="ARBA" id="ARBA00022833"/>
    </source>
</evidence>
<dbReference type="Pfam" id="PF08240">
    <property type="entry name" value="ADH_N"/>
    <property type="match status" value="1"/>
</dbReference>
<dbReference type="GO" id="GO:0006567">
    <property type="term" value="P:L-threonine catabolic process"/>
    <property type="evidence" value="ECO:0007669"/>
    <property type="project" value="UniProtKB-UniRule"/>
</dbReference>
<organism evidence="10">
    <name type="scientific">candidate division WOR-3 bacterium</name>
    <dbReference type="NCBI Taxonomy" id="2052148"/>
    <lineage>
        <taxon>Bacteria</taxon>
        <taxon>Bacteria division WOR-3</taxon>
    </lineage>
</organism>
<keyword evidence="6" id="KW-0520">NAD</keyword>
<keyword evidence="3 8" id="KW-0479">Metal-binding</keyword>
<sequence length="347" mass="38324">MKAIMKIEPGPGAEVKEVGIPEIKDNEVLVKVMATTICGTDVHIYMWDEWSSKRIKPPMIFGHEFSGEVVEVGKSVKSVKPGDFVSAETHIACGHCYMCRTGNAHLCINVKILGVDTDGAFAEYVAIPEANVWQNDRSIPPEIASMQEPFGNAVHATLIEDVAGKTVAIFGAGPIGIMSAEVARASGASKIFIVEPNEFRRNLASRFGKFYILNPQEVDPVEFIMDMTEGIGVDVFLEMSGAPKAIIQGIRSTRKGGRVSLLGIPKNNVEFEEFAEDVVFRGIRIYGINGRLMFDTWYRVRELLTSGRVDLAPLITHKFTFDDVDKAMDLLIKKQAAKIVLYPQKEE</sequence>
<dbReference type="PANTHER" id="PTHR43401">
    <property type="entry name" value="L-THREONINE 3-DEHYDROGENASE"/>
    <property type="match status" value="1"/>
</dbReference>
<evidence type="ECO:0000256" key="3">
    <source>
        <dbReference type="ARBA" id="ARBA00022723"/>
    </source>
</evidence>
<dbReference type="PANTHER" id="PTHR43401:SF2">
    <property type="entry name" value="L-THREONINE 3-DEHYDROGENASE"/>
    <property type="match status" value="1"/>
</dbReference>
<dbReference type="InterPro" id="IPR013149">
    <property type="entry name" value="ADH-like_C"/>
</dbReference>
<dbReference type="InterPro" id="IPR002328">
    <property type="entry name" value="ADH_Zn_CS"/>
</dbReference>
<evidence type="ECO:0000256" key="2">
    <source>
        <dbReference type="ARBA" id="ARBA00022490"/>
    </source>
</evidence>
<dbReference type="InterPro" id="IPR013154">
    <property type="entry name" value="ADH-like_N"/>
</dbReference>
<dbReference type="Gene3D" id="3.40.50.720">
    <property type="entry name" value="NAD(P)-binding Rossmann-like Domain"/>
    <property type="match status" value="1"/>
</dbReference>
<gene>
    <name evidence="10" type="primary">tdh</name>
    <name evidence="10" type="ORF">ENH14_02315</name>
</gene>
<dbReference type="GO" id="GO:0008743">
    <property type="term" value="F:L-threonine 3-dehydrogenase activity"/>
    <property type="evidence" value="ECO:0007669"/>
    <property type="project" value="UniProtKB-UniRule"/>
</dbReference>
<keyword evidence="2" id="KW-0963">Cytoplasm</keyword>
<dbReference type="EMBL" id="DRDR01000097">
    <property type="protein sequence ID" value="HDL60269.1"/>
    <property type="molecule type" value="Genomic_DNA"/>
</dbReference>
<dbReference type="InterPro" id="IPR004627">
    <property type="entry name" value="L-Threonine_3-DHase"/>
</dbReference>
<dbReference type="PROSITE" id="PS00059">
    <property type="entry name" value="ADH_ZINC"/>
    <property type="match status" value="1"/>
</dbReference>
<dbReference type="NCBIfam" id="TIGR00692">
    <property type="entry name" value="tdh"/>
    <property type="match status" value="1"/>
</dbReference>
<proteinExistence type="inferred from homology"/>
<evidence type="ECO:0000256" key="5">
    <source>
        <dbReference type="ARBA" id="ARBA00023002"/>
    </source>
</evidence>
<comment type="cofactor">
    <cofactor evidence="1 8">
        <name>Zn(2+)</name>
        <dbReference type="ChEBI" id="CHEBI:29105"/>
    </cofactor>
</comment>
<dbReference type="AlphaFoldDB" id="A0A7V0LUP5"/>
<accession>A0A7V0LUP5</accession>
<evidence type="ECO:0000256" key="7">
    <source>
        <dbReference type="NCBIfam" id="TIGR00692"/>
    </source>
</evidence>
<dbReference type="Gene3D" id="3.90.180.10">
    <property type="entry name" value="Medium-chain alcohol dehydrogenases, catalytic domain"/>
    <property type="match status" value="1"/>
</dbReference>
<evidence type="ECO:0000256" key="6">
    <source>
        <dbReference type="ARBA" id="ARBA00023027"/>
    </source>
</evidence>
<dbReference type="CDD" id="cd05281">
    <property type="entry name" value="TDH"/>
    <property type="match status" value="1"/>
</dbReference>